<organism evidence="2 3">
    <name type="scientific">Adiantum capillus-veneris</name>
    <name type="common">Maidenhair fern</name>
    <dbReference type="NCBI Taxonomy" id="13818"/>
    <lineage>
        <taxon>Eukaryota</taxon>
        <taxon>Viridiplantae</taxon>
        <taxon>Streptophyta</taxon>
        <taxon>Embryophyta</taxon>
        <taxon>Tracheophyta</taxon>
        <taxon>Polypodiopsida</taxon>
        <taxon>Polypodiidae</taxon>
        <taxon>Polypodiales</taxon>
        <taxon>Pteridineae</taxon>
        <taxon>Pteridaceae</taxon>
        <taxon>Vittarioideae</taxon>
        <taxon>Adiantum</taxon>
    </lineage>
</organism>
<dbReference type="PANTHER" id="PTHR47992">
    <property type="entry name" value="PROTEIN PHOSPHATASE"/>
    <property type="match status" value="1"/>
</dbReference>
<dbReference type="InterPro" id="IPR001932">
    <property type="entry name" value="PPM-type_phosphatase-like_dom"/>
</dbReference>
<evidence type="ECO:0000313" key="3">
    <source>
        <dbReference type="Proteomes" id="UP000886520"/>
    </source>
</evidence>
<dbReference type="Proteomes" id="UP000886520">
    <property type="component" value="Chromosome 12"/>
</dbReference>
<comment type="caution">
    <text evidence="2">The sequence shown here is derived from an EMBL/GenBank/DDBJ whole genome shotgun (WGS) entry which is preliminary data.</text>
</comment>
<dbReference type="PROSITE" id="PS51746">
    <property type="entry name" value="PPM_2"/>
    <property type="match status" value="1"/>
</dbReference>
<dbReference type="Gene3D" id="3.60.40.10">
    <property type="entry name" value="PPM-type phosphatase domain"/>
    <property type="match status" value="1"/>
</dbReference>
<dbReference type="AlphaFoldDB" id="A0A9D4US62"/>
<dbReference type="GO" id="GO:0004722">
    <property type="term" value="F:protein serine/threonine phosphatase activity"/>
    <property type="evidence" value="ECO:0007669"/>
    <property type="project" value="InterPro"/>
</dbReference>
<protein>
    <recommendedName>
        <fullName evidence="1">PPM-type phosphatase domain-containing protein</fullName>
    </recommendedName>
</protein>
<proteinExistence type="predicted"/>
<dbReference type="EMBL" id="JABFUD020000012">
    <property type="protein sequence ID" value="KAI5072537.1"/>
    <property type="molecule type" value="Genomic_DNA"/>
</dbReference>
<name>A0A9D4US62_ADICA</name>
<dbReference type="SMART" id="SM00332">
    <property type="entry name" value="PP2Cc"/>
    <property type="match status" value="1"/>
</dbReference>
<feature type="domain" description="PPM-type phosphatase" evidence="1">
    <location>
        <begin position="48"/>
        <end position="344"/>
    </location>
</feature>
<dbReference type="Pfam" id="PF00481">
    <property type="entry name" value="PP2C"/>
    <property type="match status" value="1"/>
</dbReference>
<dbReference type="InterPro" id="IPR036457">
    <property type="entry name" value="PPM-type-like_dom_sf"/>
</dbReference>
<keyword evidence="3" id="KW-1185">Reference proteome</keyword>
<evidence type="ECO:0000313" key="2">
    <source>
        <dbReference type="EMBL" id="KAI5072537.1"/>
    </source>
</evidence>
<gene>
    <name evidence="2" type="ORF">GOP47_0012643</name>
</gene>
<dbReference type="CDD" id="cd00143">
    <property type="entry name" value="PP2Cc"/>
    <property type="match status" value="1"/>
</dbReference>
<accession>A0A9D4US62</accession>
<evidence type="ECO:0000259" key="1">
    <source>
        <dbReference type="PROSITE" id="PS51746"/>
    </source>
</evidence>
<reference evidence="2" key="1">
    <citation type="submission" date="2021-01" db="EMBL/GenBank/DDBJ databases">
        <title>Adiantum capillus-veneris genome.</title>
        <authorList>
            <person name="Fang Y."/>
            <person name="Liao Q."/>
        </authorList>
    </citation>
    <scope>NUCLEOTIDE SEQUENCE</scope>
    <source>
        <strain evidence="2">H3</strain>
        <tissue evidence="2">Leaf</tissue>
    </source>
</reference>
<dbReference type="OrthoDB" id="10264738at2759"/>
<dbReference type="InterPro" id="IPR015655">
    <property type="entry name" value="PP2C"/>
</dbReference>
<sequence>MGVCMSTLILDEEGLLKGRLKRKLAAPSLNSTEEGHDNKLCSNGVSSSCCAHTKQGRKGINQDCFLAWESFGPQGEATFCGIFDGHGPSGHHVAKQVRDCLPNLLLDDECVSLYMSNNSQELVGGSPKHLKPDADALISVSKAFVDCYGKMDDKLKMHPELNCVCSGTTSVTLLVKKKELVIANVGDSRAILVSRGEGASLRVEQLTVDFKPDLPGELERIRNCKGRVFALEDEPEVARIWLPNENKPGLAMARALGDFCLKEYGLSAVPHVYHRQISEVDEFVVLATDGVWDVMSNEEVASVVDKAEPKGLAAKNVVDAAVKKWKCKFSHVRMDDCAVRNLNTACKLHVQKPLTTTVI</sequence>
<dbReference type="SUPFAM" id="SSF81606">
    <property type="entry name" value="PP2C-like"/>
    <property type="match status" value="1"/>
</dbReference>